<comment type="caution">
    <text evidence="2">The sequence shown here is derived from an EMBL/GenBank/DDBJ whole genome shotgun (WGS) entry which is preliminary data.</text>
</comment>
<accession>A0A8H9LU43</accession>
<dbReference type="Gene3D" id="3.30.530.20">
    <property type="match status" value="1"/>
</dbReference>
<dbReference type="EMBL" id="BMUB01000009">
    <property type="protein sequence ID" value="GGU86014.1"/>
    <property type="molecule type" value="Genomic_DNA"/>
</dbReference>
<dbReference type="SUPFAM" id="SSF55961">
    <property type="entry name" value="Bet v1-like"/>
    <property type="match status" value="1"/>
</dbReference>
<proteinExistence type="predicted"/>
<name>A0A8H9LU43_KITAU</name>
<dbReference type="InterPro" id="IPR005031">
    <property type="entry name" value="COQ10_START"/>
</dbReference>
<dbReference type="Pfam" id="PF03364">
    <property type="entry name" value="Polyketide_cyc"/>
    <property type="match status" value="1"/>
</dbReference>
<organism evidence="2 3">
    <name type="scientific">Kitasatospora aureofaciens</name>
    <name type="common">Streptomyces aureofaciens</name>
    <dbReference type="NCBI Taxonomy" id="1894"/>
    <lineage>
        <taxon>Bacteria</taxon>
        <taxon>Bacillati</taxon>
        <taxon>Actinomycetota</taxon>
        <taxon>Actinomycetes</taxon>
        <taxon>Kitasatosporales</taxon>
        <taxon>Streptomycetaceae</taxon>
        <taxon>Kitasatospora</taxon>
    </lineage>
</organism>
<feature type="domain" description="Coenzyme Q-binding protein COQ10 START" evidence="1">
    <location>
        <begin position="17"/>
        <end position="128"/>
    </location>
</feature>
<gene>
    <name evidence="2" type="ORF">GCM10010502_42970</name>
</gene>
<reference evidence="2" key="1">
    <citation type="journal article" date="2014" name="Int. J. Syst. Evol. Microbiol.">
        <title>Complete genome sequence of Corynebacterium casei LMG S-19264T (=DSM 44701T), isolated from a smear-ripened cheese.</title>
        <authorList>
            <consortium name="US DOE Joint Genome Institute (JGI-PGF)"/>
            <person name="Walter F."/>
            <person name="Albersmeier A."/>
            <person name="Kalinowski J."/>
            <person name="Ruckert C."/>
        </authorList>
    </citation>
    <scope>NUCLEOTIDE SEQUENCE</scope>
    <source>
        <strain evidence="2">JCM 4434</strain>
    </source>
</reference>
<dbReference type="InterPro" id="IPR023393">
    <property type="entry name" value="START-like_dom_sf"/>
</dbReference>
<evidence type="ECO:0000313" key="2">
    <source>
        <dbReference type="EMBL" id="GGU86014.1"/>
    </source>
</evidence>
<dbReference type="RefSeq" id="WP_223885888.1">
    <property type="nucleotide sequence ID" value="NZ_BMUB01000009.1"/>
</dbReference>
<reference evidence="2" key="2">
    <citation type="submission" date="2020-09" db="EMBL/GenBank/DDBJ databases">
        <authorList>
            <person name="Sun Q."/>
            <person name="Ohkuma M."/>
        </authorList>
    </citation>
    <scope>NUCLEOTIDE SEQUENCE</scope>
    <source>
        <strain evidence="2">JCM 4434</strain>
    </source>
</reference>
<evidence type="ECO:0000313" key="3">
    <source>
        <dbReference type="Proteomes" id="UP000610124"/>
    </source>
</evidence>
<dbReference type="GeneID" id="97487327"/>
<protein>
    <submittedName>
        <fullName evidence="2">Cyclase</fullName>
    </submittedName>
</protein>
<dbReference type="AlphaFoldDB" id="A0A8H9LU43"/>
<evidence type="ECO:0000259" key="1">
    <source>
        <dbReference type="Pfam" id="PF03364"/>
    </source>
</evidence>
<sequence>MIKLPEIHATAVVPGRTPEELWAVVKDSPAFAPRAPHVIGVRVLDSGNRESRSTEWTVLLNGSEVTWVQNESTRPGLRLCFEQTAGDLERLAGEWSVVENSAGAQVGLSVSFELGIDGLAPLLNPIWAQSLQAHAEALLRVVSTTGLPANGSDQT</sequence>
<dbReference type="Proteomes" id="UP000610124">
    <property type="component" value="Unassembled WGS sequence"/>
</dbReference>